<dbReference type="Pfam" id="PF00356">
    <property type="entry name" value="LacI"/>
    <property type="match status" value="1"/>
</dbReference>
<dbReference type="Gene3D" id="3.40.50.2300">
    <property type="match status" value="2"/>
</dbReference>
<evidence type="ECO:0000313" key="6">
    <source>
        <dbReference type="Proteomes" id="UP000681341"/>
    </source>
</evidence>
<sequence>MSADDAKPQRRALTLNDIAALAGVSRSAASRALDRTAPVKGAKADRVRKIAAEHGYVPNTWAANLRRQRTGLIGVVVSRLTDTPMAMIYEAIVEQAAARGYQATVVTTDDDPRKALERGRTLVSQRVDGFILTTARTDGADPFLLELQEQRVPYSLVMRTDGTGPAALTDDVAGGGLATRHLIDQGHSRIAYVGGPAYASSSQNREAGYREAMTEAGLAVPPELVHHSDFSIEAGVDVGRRLLALADVPTAVFTANDNLAIGVMFAAQRAGVAVPERLSIVGYTDTPIAARLSVPLTSVKVPFDDLASDALDLLLDDERSAAAPRLSAPSLIVRDSVAPRPLA</sequence>
<dbReference type="Pfam" id="PF13377">
    <property type="entry name" value="Peripla_BP_3"/>
    <property type="match status" value="1"/>
</dbReference>
<dbReference type="RefSeq" id="WP_208497529.1">
    <property type="nucleotide sequence ID" value="NZ_JAGFNP010000009.1"/>
</dbReference>
<evidence type="ECO:0000259" key="4">
    <source>
        <dbReference type="PROSITE" id="PS50932"/>
    </source>
</evidence>
<dbReference type="Gene3D" id="1.10.260.40">
    <property type="entry name" value="lambda repressor-like DNA-binding domains"/>
    <property type="match status" value="1"/>
</dbReference>
<evidence type="ECO:0000256" key="3">
    <source>
        <dbReference type="ARBA" id="ARBA00023163"/>
    </source>
</evidence>
<dbReference type="InterPro" id="IPR028082">
    <property type="entry name" value="Peripla_BP_I"/>
</dbReference>
<gene>
    <name evidence="5" type="ORF">J5V16_16440</name>
</gene>
<keyword evidence="2 5" id="KW-0238">DNA-binding</keyword>
<dbReference type="InterPro" id="IPR046335">
    <property type="entry name" value="LacI/GalR-like_sensor"/>
</dbReference>
<dbReference type="SUPFAM" id="SSF53822">
    <property type="entry name" value="Periplasmic binding protein-like I"/>
    <property type="match status" value="1"/>
</dbReference>
<dbReference type="PANTHER" id="PTHR30146:SF109">
    <property type="entry name" value="HTH-TYPE TRANSCRIPTIONAL REGULATOR GALS"/>
    <property type="match status" value="1"/>
</dbReference>
<proteinExistence type="predicted"/>
<dbReference type="CDD" id="cd01392">
    <property type="entry name" value="HTH_LacI"/>
    <property type="match status" value="1"/>
</dbReference>
<keyword evidence="1" id="KW-0805">Transcription regulation</keyword>
<keyword evidence="3" id="KW-0804">Transcription</keyword>
<dbReference type="InterPro" id="IPR000843">
    <property type="entry name" value="HTH_LacI"/>
</dbReference>
<feature type="domain" description="HTH lacI-type" evidence="4">
    <location>
        <begin position="13"/>
        <end position="67"/>
    </location>
</feature>
<dbReference type="PROSITE" id="PS50932">
    <property type="entry name" value="HTH_LACI_2"/>
    <property type="match status" value="1"/>
</dbReference>
<dbReference type="PROSITE" id="PS00356">
    <property type="entry name" value="HTH_LACI_1"/>
    <property type="match status" value="1"/>
</dbReference>
<dbReference type="EMBL" id="JAGFNP010000009">
    <property type="protein sequence ID" value="MBO3734419.1"/>
    <property type="molecule type" value="Genomic_DNA"/>
</dbReference>
<dbReference type="InterPro" id="IPR010982">
    <property type="entry name" value="Lambda_DNA-bd_dom_sf"/>
</dbReference>
<accession>A0ABS3U6L0</accession>
<dbReference type="SMART" id="SM00354">
    <property type="entry name" value="HTH_LACI"/>
    <property type="match status" value="1"/>
</dbReference>
<reference evidence="5 6" key="1">
    <citation type="submission" date="2021-03" db="EMBL/GenBank/DDBJ databases">
        <title>Glycomyces sp. nov., a novel actinomycete isolated from soil.</title>
        <authorList>
            <person name="Yang X."/>
            <person name="Xu X."/>
        </authorList>
    </citation>
    <scope>NUCLEOTIDE SEQUENCE [LARGE SCALE GENOMIC DNA]</scope>
    <source>
        <strain evidence="5 6">NEAU-S30</strain>
    </source>
</reference>
<organism evidence="5 6">
    <name type="scientific">Glycomyces niveus</name>
    <dbReference type="NCBI Taxonomy" id="2820287"/>
    <lineage>
        <taxon>Bacteria</taxon>
        <taxon>Bacillati</taxon>
        <taxon>Actinomycetota</taxon>
        <taxon>Actinomycetes</taxon>
        <taxon>Glycomycetales</taxon>
        <taxon>Glycomycetaceae</taxon>
        <taxon>Glycomyces</taxon>
    </lineage>
</organism>
<dbReference type="PANTHER" id="PTHR30146">
    <property type="entry name" value="LACI-RELATED TRANSCRIPTIONAL REPRESSOR"/>
    <property type="match status" value="1"/>
</dbReference>
<protein>
    <submittedName>
        <fullName evidence="5">LacI family DNA-binding transcriptional regulator</fullName>
    </submittedName>
</protein>
<dbReference type="Proteomes" id="UP000681341">
    <property type="component" value="Unassembled WGS sequence"/>
</dbReference>
<keyword evidence="6" id="KW-1185">Reference proteome</keyword>
<evidence type="ECO:0000256" key="1">
    <source>
        <dbReference type="ARBA" id="ARBA00023015"/>
    </source>
</evidence>
<dbReference type="SUPFAM" id="SSF47413">
    <property type="entry name" value="lambda repressor-like DNA-binding domains"/>
    <property type="match status" value="1"/>
</dbReference>
<dbReference type="GO" id="GO:0003677">
    <property type="term" value="F:DNA binding"/>
    <property type="evidence" value="ECO:0007669"/>
    <property type="project" value="UniProtKB-KW"/>
</dbReference>
<name>A0ABS3U6L0_9ACTN</name>
<evidence type="ECO:0000313" key="5">
    <source>
        <dbReference type="EMBL" id="MBO3734419.1"/>
    </source>
</evidence>
<evidence type="ECO:0000256" key="2">
    <source>
        <dbReference type="ARBA" id="ARBA00023125"/>
    </source>
</evidence>
<comment type="caution">
    <text evidence="5">The sequence shown here is derived from an EMBL/GenBank/DDBJ whole genome shotgun (WGS) entry which is preliminary data.</text>
</comment>